<feature type="compositionally biased region" description="Basic residues" evidence="1">
    <location>
        <begin position="494"/>
        <end position="506"/>
    </location>
</feature>
<keyword evidence="3" id="KW-1185">Reference proteome</keyword>
<dbReference type="Proteomes" id="UP000799767">
    <property type="component" value="Unassembled WGS sequence"/>
</dbReference>
<evidence type="ECO:0000256" key="1">
    <source>
        <dbReference type="SAM" id="MobiDB-lite"/>
    </source>
</evidence>
<dbReference type="AlphaFoldDB" id="A0A6A6PNW2"/>
<dbReference type="InterPro" id="IPR013240">
    <property type="entry name" value="DNA-dir_RNA_pol1_su_RPA34"/>
</dbReference>
<accession>A0A6A6PNW2</accession>
<feature type="compositionally biased region" description="Low complexity" evidence="1">
    <location>
        <begin position="453"/>
        <end position="466"/>
    </location>
</feature>
<feature type="compositionally biased region" description="Low complexity" evidence="1">
    <location>
        <begin position="176"/>
        <end position="185"/>
    </location>
</feature>
<protein>
    <submittedName>
        <fullName evidence="2">DNA-directed RNA polymerase I subunit RPA34.5-domain-containing protein</fullName>
    </submittedName>
</protein>
<dbReference type="OrthoDB" id="76224at2759"/>
<dbReference type="EMBL" id="MU001637">
    <property type="protein sequence ID" value="KAF2481800.1"/>
    <property type="molecule type" value="Genomic_DNA"/>
</dbReference>
<feature type="compositionally biased region" description="Polar residues" evidence="1">
    <location>
        <begin position="332"/>
        <end position="342"/>
    </location>
</feature>
<dbReference type="InterPro" id="IPR053263">
    <property type="entry name" value="Euk_RPA34_RNAP_subunit"/>
</dbReference>
<dbReference type="GO" id="GO:0000428">
    <property type="term" value="C:DNA-directed RNA polymerase complex"/>
    <property type="evidence" value="ECO:0007669"/>
    <property type="project" value="UniProtKB-KW"/>
</dbReference>
<dbReference type="PANTHER" id="PTHR28155">
    <property type="entry name" value="ACR243WP"/>
    <property type="match status" value="1"/>
</dbReference>
<evidence type="ECO:0000313" key="3">
    <source>
        <dbReference type="Proteomes" id="UP000799767"/>
    </source>
</evidence>
<feature type="compositionally biased region" description="Basic and acidic residues" evidence="1">
    <location>
        <begin position="95"/>
        <end position="104"/>
    </location>
</feature>
<feature type="region of interest" description="Disordered" evidence="1">
    <location>
        <begin position="332"/>
        <end position="396"/>
    </location>
</feature>
<evidence type="ECO:0000313" key="2">
    <source>
        <dbReference type="EMBL" id="KAF2481800.1"/>
    </source>
</evidence>
<feature type="region of interest" description="Disordered" evidence="1">
    <location>
        <begin position="66"/>
        <end position="210"/>
    </location>
</feature>
<feature type="region of interest" description="Disordered" evidence="1">
    <location>
        <begin position="425"/>
        <end position="506"/>
    </location>
</feature>
<gene>
    <name evidence="2" type="ORF">BDY17DRAFT_299693</name>
</gene>
<reference evidence="2" key="1">
    <citation type="journal article" date="2020" name="Stud. Mycol.">
        <title>101 Dothideomycetes genomes: a test case for predicting lifestyles and emergence of pathogens.</title>
        <authorList>
            <person name="Haridas S."/>
            <person name="Albert R."/>
            <person name="Binder M."/>
            <person name="Bloem J."/>
            <person name="Labutti K."/>
            <person name="Salamov A."/>
            <person name="Andreopoulos B."/>
            <person name="Baker S."/>
            <person name="Barry K."/>
            <person name="Bills G."/>
            <person name="Bluhm B."/>
            <person name="Cannon C."/>
            <person name="Castanera R."/>
            <person name="Culley D."/>
            <person name="Daum C."/>
            <person name="Ezra D."/>
            <person name="Gonzalez J."/>
            <person name="Henrissat B."/>
            <person name="Kuo A."/>
            <person name="Liang C."/>
            <person name="Lipzen A."/>
            <person name="Lutzoni F."/>
            <person name="Magnuson J."/>
            <person name="Mondo S."/>
            <person name="Nolan M."/>
            <person name="Ohm R."/>
            <person name="Pangilinan J."/>
            <person name="Park H.-J."/>
            <person name="Ramirez L."/>
            <person name="Alfaro M."/>
            <person name="Sun H."/>
            <person name="Tritt A."/>
            <person name="Yoshinaga Y."/>
            <person name="Zwiers L.-H."/>
            <person name="Turgeon B."/>
            <person name="Goodwin S."/>
            <person name="Spatafora J."/>
            <person name="Crous P."/>
            <person name="Grigoriev I."/>
        </authorList>
    </citation>
    <scope>NUCLEOTIDE SEQUENCE</scope>
    <source>
        <strain evidence="2">CBS 113389</strain>
    </source>
</reference>
<dbReference type="Pfam" id="PF08208">
    <property type="entry name" value="RNA_polI_A34"/>
    <property type="match status" value="1"/>
</dbReference>
<feature type="compositionally biased region" description="Basic residues" evidence="1">
    <location>
        <begin position="434"/>
        <end position="443"/>
    </location>
</feature>
<feature type="compositionally biased region" description="Basic and acidic residues" evidence="1">
    <location>
        <begin position="467"/>
        <end position="493"/>
    </location>
</feature>
<dbReference type="GO" id="GO:0006360">
    <property type="term" value="P:transcription by RNA polymerase I"/>
    <property type="evidence" value="ECO:0007669"/>
    <property type="project" value="InterPro"/>
</dbReference>
<feature type="compositionally biased region" description="Basic and acidic residues" evidence="1">
    <location>
        <begin position="187"/>
        <end position="201"/>
    </location>
</feature>
<name>A0A6A6PNW2_9PEZI</name>
<sequence length="506" mass="53918">MAQPNDSRIERRLQRVVQHGLQNGETITVKTVRAQVEKELGLEAGFFKDHEAWKSKSMEIIQAAVEDAPERAHAATTKTSEPVKSKNKKGAAQTVDERDKDHPKHNAASTPAAKKQQQVAPSAVRADASVKGKSPAQVNGVKRKAASAEASSTGDSESDDDSSSSEEEPLQKKQKSSSGSESSESSSEDHSDSKDEGEKRKSASTAAPVHAIVAVPATPFTPPTGYTPLQPPQLAKDPAFSTADLERKQIWHFTAPTNVPLSSLQSFTLEAIHSGTSILSHNGADYALSENELGVTDAAALLLPTASGYQRVQLPVSRSLRIHQKITLPNFSKRQADASTPGSAAAGQIAQPAVSSVPAQPKGLRMRFKPPGFGAGRPGRIGSGSESTDDEDDVGPRKATLQFPRALGGHGTTTQQGANDIVRAAGDEEETGKKAKKKKKQKHGTSQGNDPDVTVSSKTTSASATVHDAKPVAEADKEPSKEEKAKRKEEKRLKKEQKRLARQTSE</sequence>
<dbReference type="PANTHER" id="PTHR28155:SF1">
    <property type="entry name" value="DNA-DIRECTED RNA POLYMERASE I SUBUNIT RPA34.5-DOMAIN-CONTAINING PROTEIN"/>
    <property type="match status" value="1"/>
</dbReference>
<keyword evidence="2" id="KW-0240">DNA-directed RNA polymerase</keyword>
<dbReference type="RefSeq" id="XP_033588370.1">
    <property type="nucleotide sequence ID" value="XM_033733945.1"/>
</dbReference>
<keyword evidence="2" id="KW-0804">Transcription</keyword>
<organism evidence="2 3">
    <name type="scientific">Neohortaea acidophila</name>
    <dbReference type="NCBI Taxonomy" id="245834"/>
    <lineage>
        <taxon>Eukaryota</taxon>
        <taxon>Fungi</taxon>
        <taxon>Dikarya</taxon>
        <taxon>Ascomycota</taxon>
        <taxon>Pezizomycotina</taxon>
        <taxon>Dothideomycetes</taxon>
        <taxon>Dothideomycetidae</taxon>
        <taxon>Mycosphaerellales</taxon>
        <taxon>Teratosphaeriaceae</taxon>
        <taxon>Neohortaea</taxon>
    </lineage>
</organism>
<feature type="compositionally biased region" description="Gly residues" evidence="1">
    <location>
        <begin position="373"/>
        <end position="382"/>
    </location>
</feature>
<proteinExistence type="predicted"/>
<feature type="compositionally biased region" description="Acidic residues" evidence="1">
    <location>
        <begin position="156"/>
        <end position="168"/>
    </location>
</feature>
<dbReference type="Gene3D" id="6.20.250.70">
    <property type="match status" value="1"/>
</dbReference>
<dbReference type="GeneID" id="54474947"/>